<dbReference type="AlphaFoldDB" id="A0A9W8E9N4"/>
<evidence type="ECO:0000259" key="9">
    <source>
        <dbReference type="Pfam" id="PF08662"/>
    </source>
</evidence>
<evidence type="ECO:0000256" key="3">
    <source>
        <dbReference type="ARBA" id="ARBA00022540"/>
    </source>
</evidence>
<dbReference type="GO" id="GO:0000049">
    <property type="term" value="F:tRNA binding"/>
    <property type="evidence" value="ECO:0007669"/>
    <property type="project" value="TreeGrafter"/>
</dbReference>
<evidence type="ECO:0000256" key="7">
    <source>
        <dbReference type="ARBA" id="ARBA00022917"/>
    </source>
</evidence>
<dbReference type="EMBL" id="JANBQB010000214">
    <property type="protein sequence ID" value="KAJ1979537.1"/>
    <property type="molecule type" value="Genomic_DNA"/>
</dbReference>
<keyword evidence="4" id="KW-0853">WD repeat</keyword>
<dbReference type="PIRSF" id="PIRSF017222">
    <property type="entry name" value="eIF2A"/>
    <property type="match status" value="1"/>
</dbReference>
<feature type="compositionally biased region" description="Low complexity" evidence="8">
    <location>
        <begin position="504"/>
        <end position="523"/>
    </location>
</feature>
<dbReference type="InterPro" id="IPR015943">
    <property type="entry name" value="WD40/YVTN_repeat-like_dom_sf"/>
</dbReference>
<evidence type="ECO:0000313" key="10">
    <source>
        <dbReference type="EMBL" id="KAJ1979537.1"/>
    </source>
</evidence>
<feature type="domain" description="Translation initiation factor beta propellor-like" evidence="9">
    <location>
        <begin position="202"/>
        <end position="397"/>
    </location>
</feature>
<proteinExistence type="inferred from homology"/>
<feature type="compositionally biased region" description="Low complexity" evidence="8">
    <location>
        <begin position="463"/>
        <end position="479"/>
    </location>
</feature>
<evidence type="ECO:0000256" key="4">
    <source>
        <dbReference type="ARBA" id="ARBA00022574"/>
    </source>
</evidence>
<evidence type="ECO:0000313" key="11">
    <source>
        <dbReference type="Proteomes" id="UP001151582"/>
    </source>
</evidence>
<keyword evidence="11" id="KW-1185">Reference proteome</keyword>
<reference evidence="10" key="1">
    <citation type="submission" date="2022-07" db="EMBL/GenBank/DDBJ databases">
        <title>Phylogenomic reconstructions and comparative analyses of Kickxellomycotina fungi.</title>
        <authorList>
            <person name="Reynolds N.K."/>
            <person name="Stajich J.E."/>
            <person name="Barry K."/>
            <person name="Grigoriev I.V."/>
            <person name="Crous P."/>
            <person name="Smith M.E."/>
        </authorList>
    </citation>
    <scope>NUCLEOTIDE SEQUENCE</scope>
    <source>
        <strain evidence="10">RSA 567</strain>
    </source>
</reference>
<dbReference type="PANTHER" id="PTHR13227">
    <property type="entry name" value="EUKARYOTIC TRANSLATION INITIATION FACTOR 2A"/>
    <property type="match status" value="1"/>
</dbReference>
<keyword evidence="3" id="KW-0396">Initiation factor</keyword>
<dbReference type="SUPFAM" id="SSF82171">
    <property type="entry name" value="DPP6 N-terminal domain-like"/>
    <property type="match status" value="1"/>
</dbReference>
<evidence type="ECO:0000256" key="6">
    <source>
        <dbReference type="ARBA" id="ARBA00022845"/>
    </source>
</evidence>
<comment type="similarity">
    <text evidence="1">Belongs to the WD repeat EIF2A family.</text>
</comment>
<feature type="non-terminal residue" evidence="10">
    <location>
        <position position="1"/>
    </location>
</feature>
<evidence type="ECO:0000256" key="2">
    <source>
        <dbReference type="ARBA" id="ARBA00013819"/>
    </source>
</evidence>
<sequence>RSIKEIGLVTGPPTLQNVAGFTNPQGNNRTMGYSPDGKYFAWATPTTVCILDVDSNAVIQEIDRPNVVEMYFSPRGTYLLTWERFTKQADSTEPHLNTNVWVSASGQHLVGLTRKLQSSWSFQWTSDESCCAQLFPNEVRFFTPETIGKTAKFTLHLKGVQDFSLSPGRSPAVAAFVPALEGSPGMIRVYPLGSFQQPVAQKTFFKADKAQMVWNSLGTNILVLASTDVDVTGKSYYGETNLYYLSVAGNFDCQVILDKDGPIYDVAWNPDATTKEFAVVYGYMPAKAALFNRRATLIHDFGTGPRNYLQFNPQGRLLAVAGFGNLSGQMDIWDCKKRIKVTTINANNSTSCSWSPTGRSLMTATLSPRLRVDNGIKVWHHSGTLLYHQLIHELYQVCWRPMPVSKFPDRAGLSPPPRGIEAPSENVKRSAAPVGAYRPPHARGTPSSFSLHAKEDVSPNVSPRPAASADSPARPGASRKAARQVVGYSPVPKPKAKANGASPASITNTPAANNANSATNNASKRIRLINKKLKQIAELKERLQHGDALDSAQLAKIQSEQSLTEELQSLKQ</sequence>
<feature type="region of interest" description="Disordered" evidence="8">
    <location>
        <begin position="410"/>
        <end position="524"/>
    </location>
</feature>
<dbReference type="Gene3D" id="2.130.10.10">
    <property type="entry name" value="YVTN repeat-like/Quinoprotein amine dehydrogenase"/>
    <property type="match status" value="2"/>
</dbReference>
<dbReference type="GO" id="GO:0006417">
    <property type="term" value="P:regulation of translation"/>
    <property type="evidence" value="ECO:0007669"/>
    <property type="project" value="UniProtKB-KW"/>
</dbReference>
<dbReference type="PANTHER" id="PTHR13227:SF0">
    <property type="entry name" value="EUKARYOTIC TRANSLATION INITIATION FACTOR 2A"/>
    <property type="match status" value="1"/>
</dbReference>
<protein>
    <recommendedName>
        <fullName evidence="2">Eukaryotic translation initiation factor 2A</fullName>
    </recommendedName>
</protein>
<accession>A0A9W8E9N4</accession>
<gene>
    <name evidence="10" type="ORF">H4R34_002795</name>
</gene>
<dbReference type="GO" id="GO:0022627">
    <property type="term" value="C:cytosolic small ribosomal subunit"/>
    <property type="evidence" value="ECO:0007669"/>
    <property type="project" value="TreeGrafter"/>
</dbReference>
<dbReference type="GO" id="GO:0003743">
    <property type="term" value="F:translation initiation factor activity"/>
    <property type="evidence" value="ECO:0007669"/>
    <property type="project" value="UniProtKB-KW"/>
</dbReference>
<keyword evidence="5" id="KW-0677">Repeat</keyword>
<dbReference type="Pfam" id="PF08662">
    <property type="entry name" value="eIF2A"/>
    <property type="match status" value="1"/>
</dbReference>
<organism evidence="10 11">
    <name type="scientific">Dimargaris verticillata</name>
    <dbReference type="NCBI Taxonomy" id="2761393"/>
    <lineage>
        <taxon>Eukaryota</taxon>
        <taxon>Fungi</taxon>
        <taxon>Fungi incertae sedis</taxon>
        <taxon>Zoopagomycota</taxon>
        <taxon>Kickxellomycotina</taxon>
        <taxon>Dimargaritomycetes</taxon>
        <taxon>Dimargaritales</taxon>
        <taxon>Dimargaritaceae</taxon>
        <taxon>Dimargaris</taxon>
    </lineage>
</organism>
<comment type="caution">
    <text evidence="10">The sequence shown here is derived from an EMBL/GenBank/DDBJ whole genome shotgun (WGS) entry which is preliminary data.</text>
</comment>
<evidence type="ECO:0000256" key="1">
    <source>
        <dbReference type="ARBA" id="ARBA00009573"/>
    </source>
</evidence>
<keyword evidence="7" id="KW-0648">Protein biosynthesis</keyword>
<name>A0A9W8E9N4_9FUNG</name>
<evidence type="ECO:0000256" key="8">
    <source>
        <dbReference type="SAM" id="MobiDB-lite"/>
    </source>
</evidence>
<dbReference type="InterPro" id="IPR011387">
    <property type="entry name" value="TIF2A"/>
</dbReference>
<dbReference type="GO" id="GO:0043022">
    <property type="term" value="F:ribosome binding"/>
    <property type="evidence" value="ECO:0007669"/>
    <property type="project" value="TreeGrafter"/>
</dbReference>
<dbReference type="OrthoDB" id="2194683at2759"/>
<dbReference type="InterPro" id="IPR013979">
    <property type="entry name" value="TIF_beta_prop-like"/>
</dbReference>
<keyword evidence="6" id="KW-0810">Translation regulation</keyword>
<dbReference type="Proteomes" id="UP001151582">
    <property type="component" value="Unassembled WGS sequence"/>
</dbReference>
<dbReference type="GO" id="GO:0003729">
    <property type="term" value="F:mRNA binding"/>
    <property type="evidence" value="ECO:0007669"/>
    <property type="project" value="TreeGrafter"/>
</dbReference>
<evidence type="ECO:0000256" key="5">
    <source>
        <dbReference type="ARBA" id="ARBA00022737"/>
    </source>
</evidence>